<dbReference type="eggNOG" id="KOG0619">
    <property type="taxonomic scope" value="Eukaryota"/>
</dbReference>
<evidence type="ECO:0000256" key="1">
    <source>
        <dbReference type="ARBA" id="ARBA00022614"/>
    </source>
</evidence>
<dbReference type="SUPFAM" id="SSF52058">
    <property type="entry name" value="L domain-like"/>
    <property type="match status" value="1"/>
</dbReference>
<dbReference type="FunCoup" id="H3AKT3">
    <property type="interactions" value="118"/>
</dbReference>
<dbReference type="GeneTree" id="ENSGT00940000156400"/>
<reference evidence="6" key="2">
    <citation type="submission" date="2025-08" db="UniProtKB">
        <authorList>
            <consortium name="Ensembl"/>
        </authorList>
    </citation>
    <scope>IDENTIFICATION</scope>
</reference>
<dbReference type="Ensembl" id="ENSLACT00000010332.1">
    <property type="protein sequence ID" value="ENSLACP00000010254.1"/>
    <property type="gene ID" value="ENSLACG00000009034.1"/>
</dbReference>
<dbReference type="Pfam" id="PF13855">
    <property type="entry name" value="LRR_8"/>
    <property type="match status" value="2"/>
</dbReference>
<reference evidence="6" key="3">
    <citation type="submission" date="2025-09" db="UniProtKB">
        <authorList>
            <consortium name="Ensembl"/>
        </authorList>
    </citation>
    <scope>IDENTIFICATION</scope>
</reference>
<evidence type="ECO:0000313" key="6">
    <source>
        <dbReference type="Ensembl" id="ENSLACP00000010254.1"/>
    </source>
</evidence>
<dbReference type="Gene3D" id="3.80.10.10">
    <property type="entry name" value="Ribonuclease Inhibitor"/>
    <property type="match status" value="2"/>
</dbReference>
<keyword evidence="3" id="KW-0677">Repeat</keyword>
<dbReference type="InterPro" id="IPR001611">
    <property type="entry name" value="Leu-rich_rpt"/>
</dbReference>
<name>H3AKT3_LATCH</name>
<dbReference type="PROSITE" id="PS51450">
    <property type="entry name" value="LRR"/>
    <property type="match status" value="3"/>
</dbReference>
<dbReference type="Bgee" id="ENSLACG00000009034">
    <property type="expression patterns" value="Expressed in pelvic fin"/>
</dbReference>
<dbReference type="EMBL" id="AFYH01188749">
    <property type="status" value="NOT_ANNOTATED_CDS"/>
    <property type="molecule type" value="Genomic_DNA"/>
</dbReference>
<sequence>MQVVTNVIVLLLFFCKTAELRNTKHGIVRTRPKEGGASASKKTVKRFAPVPQCDEYVYLNEKYLDCQEKKLTHISADWSSDIIHMLLARNRFRRLKNDTFAKFINLKSLDLQQNSISKIEEEAFVGLTKLTTLLLQHNRIKTLSEEIFIYLPRLNYLRLYDNPWDCTCQLESLVRMLQIPGSRNLGNYAKCESPDTLKSQKLKYLRPESLCPEVEKYIPADEKPISLIKPVDFDSTLCHTYMFPKPAIDCQNQGLYKVPADVPTDIVKFDLSKNKIQKLGAKAFITVKELKVLNLSSNAIEHIDPAAFSGLTHLRELDLTNNALHDLEYGVLEDLYFVQKLWLGENPWRCDYSIHYLVYWLQHHYTVEYKGLECKMPEEYKGWFVGDYIKSYYEDCPKDKIIVQSEATGQDTEEEEERDPQAENLIQKEQKLTIFFVG</sequence>
<organism evidence="6 7">
    <name type="scientific">Latimeria chalumnae</name>
    <name type="common">Coelacanth</name>
    <dbReference type="NCBI Taxonomy" id="7897"/>
    <lineage>
        <taxon>Eukaryota</taxon>
        <taxon>Metazoa</taxon>
        <taxon>Chordata</taxon>
        <taxon>Craniata</taxon>
        <taxon>Vertebrata</taxon>
        <taxon>Euteleostomi</taxon>
        <taxon>Coelacanthiformes</taxon>
        <taxon>Coelacanthidae</taxon>
        <taxon>Latimeria</taxon>
    </lineage>
</organism>
<dbReference type="PANTHER" id="PTHR24369:SF213">
    <property type="entry name" value="INSULIN LIKE GROWTH FACTOR BINDING PROTEIN ACID LABILE SUBUNIT"/>
    <property type="match status" value="1"/>
</dbReference>
<dbReference type="STRING" id="7897.ENSLACP00000010254"/>
<feature type="domain" description="LRRCT" evidence="5">
    <location>
        <begin position="162"/>
        <end position="212"/>
    </location>
</feature>
<evidence type="ECO:0000259" key="5">
    <source>
        <dbReference type="SMART" id="SM00082"/>
    </source>
</evidence>
<evidence type="ECO:0000256" key="3">
    <source>
        <dbReference type="ARBA" id="ARBA00022737"/>
    </source>
</evidence>
<dbReference type="AlphaFoldDB" id="H3AKT3"/>
<reference evidence="7" key="1">
    <citation type="submission" date="2011-08" db="EMBL/GenBank/DDBJ databases">
        <title>The draft genome of Latimeria chalumnae.</title>
        <authorList>
            <person name="Di Palma F."/>
            <person name="Alfoldi J."/>
            <person name="Johnson J."/>
            <person name="Berlin A."/>
            <person name="Gnerre S."/>
            <person name="Jaffe D."/>
            <person name="MacCallum I."/>
            <person name="Young S."/>
            <person name="Walker B.J."/>
            <person name="Lander E."/>
            <person name="Lindblad-Toh K."/>
        </authorList>
    </citation>
    <scope>NUCLEOTIDE SEQUENCE [LARGE SCALE GENOMIC DNA]</scope>
    <source>
        <strain evidence="7">Wild caught</strain>
    </source>
</reference>
<protein>
    <submittedName>
        <fullName evidence="6">Leucine rich repeat containing 17</fullName>
    </submittedName>
</protein>
<dbReference type="HOGENOM" id="CLU_049990_0_0_1"/>
<dbReference type="EMBL" id="AFYH01188748">
    <property type="status" value="NOT_ANNOTATED_CDS"/>
    <property type="molecule type" value="Genomic_DNA"/>
</dbReference>
<dbReference type="FunFam" id="3.80.10.10:FF:000098">
    <property type="entry name" value="leucine-rich repeat-containing protein 17"/>
    <property type="match status" value="1"/>
</dbReference>
<evidence type="ECO:0000313" key="7">
    <source>
        <dbReference type="Proteomes" id="UP000008672"/>
    </source>
</evidence>
<dbReference type="InterPro" id="IPR003591">
    <property type="entry name" value="Leu-rich_rpt_typical-subtyp"/>
</dbReference>
<dbReference type="OMA" id="CNEEEME"/>
<dbReference type="SMART" id="SM00369">
    <property type="entry name" value="LRR_TYP"/>
    <property type="match status" value="4"/>
</dbReference>
<dbReference type="InterPro" id="IPR050541">
    <property type="entry name" value="LRR_TM_domain-containing"/>
</dbReference>
<dbReference type="InParanoid" id="H3AKT3"/>
<dbReference type="GO" id="GO:0005886">
    <property type="term" value="C:plasma membrane"/>
    <property type="evidence" value="ECO:0007669"/>
    <property type="project" value="TreeGrafter"/>
</dbReference>
<feature type="domain" description="LRRCT" evidence="5">
    <location>
        <begin position="346"/>
        <end position="397"/>
    </location>
</feature>
<evidence type="ECO:0000256" key="4">
    <source>
        <dbReference type="SAM" id="SignalP"/>
    </source>
</evidence>
<proteinExistence type="predicted"/>
<dbReference type="InterPro" id="IPR032675">
    <property type="entry name" value="LRR_dom_sf"/>
</dbReference>
<gene>
    <name evidence="6" type="primary">LRRC17</name>
</gene>
<dbReference type="Proteomes" id="UP000008672">
    <property type="component" value="Unassembled WGS sequence"/>
</dbReference>
<keyword evidence="7" id="KW-1185">Reference proteome</keyword>
<dbReference type="EMBL" id="AFYH01188747">
    <property type="status" value="NOT_ANNOTATED_CDS"/>
    <property type="molecule type" value="Genomic_DNA"/>
</dbReference>
<dbReference type="InterPro" id="IPR000483">
    <property type="entry name" value="Cys-rich_flank_reg_C"/>
</dbReference>
<feature type="signal peptide" evidence="4">
    <location>
        <begin position="1"/>
        <end position="20"/>
    </location>
</feature>
<feature type="chain" id="PRO_5003579269" evidence="4">
    <location>
        <begin position="21"/>
        <end position="438"/>
    </location>
</feature>
<keyword evidence="1" id="KW-0433">Leucine-rich repeat</keyword>
<dbReference type="PANTHER" id="PTHR24369">
    <property type="entry name" value="ANTIGEN BSP, PUTATIVE-RELATED"/>
    <property type="match status" value="1"/>
</dbReference>
<dbReference type="SMART" id="SM00082">
    <property type="entry name" value="LRRCT"/>
    <property type="match status" value="2"/>
</dbReference>
<dbReference type="SMART" id="SM00365">
    <property type="entry name" value="LRR_SD22"/>
    <property type="match status" value="5"/>
</dbReference>
<accession>H3AKT3</accession>
<keyword evidence="2 4" id="KW-0732">Signal</keyword>
<dbReference type="EMBL" id="AFYH01188750">
    <property type="status" value="NOT_ANNOTATED_CDS"/>
    <property type="molecule type" value="Genomic_DNA"/>
</dbReference>
<evidence type="ECO:0000256" key="2">
    <source>
        <dbReference type="ARBA" id="ARBA00022729"/>
    </source>
</evidence>